<reference evidence="1" key="1">
    <citation type="submission" date="2022-12" db="EMBL/GenBank/DDBJ databases">
        <authorList>
            <person name="Petersen C."/>
        </authorList>
    </citation>
    <scope>NUCLEOTIDE SEQUENCE</scope>
    <source>
        <strain evidence="1">IBT 3081</strain>
    </source>
</reference>
<reference evidence="1" key="2">
    <citation type="journal article" date="2023" name="IMA Fungus">
        <title>Comparative genomic study of the Penicillium genus elucidates a diverse pangenome and 15 lateral gene transfer events.</title>
        <authorList>
            <person name="Petersen C."/>
            <person name="Sorensen T."/>
            <person name="Nielsen M.R."/>
            <person name="Sondergaard T.E."/>
            <person name="Sorensen J.L."/>
            <person name="Fitzpatrick D.A."/>
            <person name="Frisvad J.C."/>
            <person name="Nielsen K.L."/>
        </authorList>
    </citation>
    <scope>NUCLEOTIDE SEQUENCE</scope>
    <source>
        <strain evidence="1">IBT 3081</strain>
    </source>
</reference>
<name>A0A9W9VKX6_9EURO</name>
<accession>A0A9W9VKX6</accession>
<dbReference type="RefSeq" id="XP_056584580.1">
    <property type="nucleotide sequence ID" value="XM_056720445.1"/>
</dbReference>
<dbReference type="Proteomes" id="UP001147752">
    <property type="component" value="Unassembled WGS sequence"/>
</dbReference>
<dbReference type="OrthoDB" id="4326278at2759"/>
<proteinExistence type="predicted"/>
<keyword evidence="2" id="KW-1185">Reference proteome</keyword>
<dbReference type="EMBL" id="JAPZBT010000001">
    <property type="protein sequence ID" value="KAJ5384804.1"/>
    <property type="molecule type" value="Genomic_DNA"/>
</dbReference>
<protein>
    <submittedName>
        <fullName evidence="1">Uncharacterized protein</fullName>
    </submittedName>
</protein>
<sequence length="181" mass="21172">MINDFRLSWNSTPSYHADMLKGPQEQNVWLRQTIKEQEKIIINLAQRHEEVAGQLEQHTAKVVCMLKEQTKKIADLEPEKGELVHDLKEQTRIASVLEKRDTKMKKVFGDTASIMFLEFEYQEELISKMAPNDGEYFQPTHETLVDLVENIEQWTADDECSDMIPDGWKFDWVGTSAWERI</sequence>
<evidence type="ECO:0000313" key="2">
    <source>
        <dbReference type="Proteomes" id="UP001147752"/>
    </source>
</evidence>
<dbReference type="AlphaFoldDB" id="A0A9W9VKX6"/>
<organism evidence="1 2">
    <name type="scientific">Penicillium concentricum</name>
    <dbReference type="NCBI Taxonomy" id="293559"/>
    <lineage>
        <taxon>Eukaryota</taxon>
        <taxon>Fungi</taxon>
        <taxon>Dikarya</taxon>
        <taxon>Ascomycota</taxon>
        <taxon>Pezizomycotina</taxon>
        <taxon>Eurotiomycetes</taxon>
        <taxon>Eurotiomycetidae</taxon>
        <taxon>Eurotiales</taxon>
        <taxon>Aspergillaceae</taxon>
        <taxon>Penicillium</taxon>
    </lineage>
</organism>
<comment type="caution">
    <text evidence="1">The sequence shown here is derived from an EMBL/GenBank/DDBJ whole genome shotgun (WGS) entry which is preliminary data.</text>
</comment>
<dbReference type="GeneID" id="81459628"/>
<gene>
    <name evidence="1" type="ORF">N7517_002715</name>
</gene>
<evidence type="ECO:0000313" key="1">
    <source>
        <dbReference type="EMBL" id="KAJ5384804.1"/>
    </source>
</evidence>